<dbReference type="EMBL" id="FN649731">
    <property type="protein sequence ID" value="CBN73819.1"/>
    <property type="molecule type" value="Genomic_DNA"/>
</dbReference>
<evidence type="ECO:0000313" key="3">
    <source>
        <dbReference type="EMBL" id="CBN73819.1"/>
    </source>
</evidence>
<organism evidence="3 4">
    <name type="scientific">Ectocarpus siliculosus</name>
    <name type="common">Brown alga</name>
    <name type="synonym">Conferva siliculosa</name>
    <dbReference type="NCBI Taxonomy" id="2880"/>
    <lineage>
        <taxon>Eukaryota</taxon>
        <taxon>Sar</taxon>
        <taxon>Stramenopiles</taxon>
        <taxon>Ochrophyta</taxon>
        <taxon>PX clade</taxon>
        <taxon>Phaeophyceae</taxon>
        <taxon>Ectocarpales</taxon>
        <taxon>Ectocarpaceae</taxon>
        <taxon>Ectocarpus</taxon>
    </lineage>
</organism>
<dbReference type="EMBL" id="FN648926">
    <property type="protein sequence ID" value="CBN73819.1"/>
    <property type="molecule type" value="Genomic_DNA"/>
</dbReference>
<keyword evidence="1" id="KW-0175">Coiled coil</keyword>
<dbReference type="AlphaFoldDB" id="D8LS35"/>
<name>D8LS35_ECTSI</name>
<accession>D8LS35</accession>
<feature type="compositionally biased region" description="Low complexity" evidence="2">
    <location>
        <begin position="10"/>
        <end position="24"/>
    </location>
</feature>
<evidence type="ECO:0000313" key="4">
    <source>
        <dbReference type="Proteomes" id="UP000002630"/>
    </source>
</evidence>
<dbReference type="InParanoid" id="D8LS35"/>
<feature type="region of interest" description="Disordered" evidence="2">
    <location>
        <begin position="1"/>
        <end position="60"/>
    </location>
</feature>
<feature type="compositionally biased region" description="Basic residues" evidence="2">
    <location>
        <begin position="238"/>
        <end position="248"/>
    </location>
</feature>
<protein>
    <submittedName>
        <fullName evidence="3">Uncharacterized protein</fullName>
    </submittedName>
</protein>
<reference evidence="3 4" key="1">
    <citation type="journal article" date="2010" name="Nature">
        <title>The Ectocarpus genome and the independent evolution of multicellularity in brown algae.</title>
        <authorList>
            <person name="Cock J.M."/>
            <person name="Sterck L."/>
            <person name="Rouze P."/>
            <person name="Scornet D."/>
            <person name="Allen A.E."/>
            <person name="Amoutzias G."/>
            <person name="Anthouard V."/>
            <person name="Artiguenave F."/>
            <person name="Aury J.M."/>
            <person name="Badger J.H."/>
            <person name="Beszteri B."/>
            <person name="Billiau K."/>
            <person name="Bonnet E."/>
            <person name="Bothwell J.H."/>
            <person name="Bowler C."/>
            <person name="Boyen C."/>
            <person name="Brownlee C."/>
            <person name="Carrano C.J."/>
            <person name="Charrier B."/>
            <person name="Cho G.Y."/>
            <person name="Coelho S.M."/>
            <person name="Collen J."/>
            <person name="Corre E."/>
            <person name="Da Silva C."/>
            <person name="Delage L."/>
            <person name="Delaroque N."/>
            <person name="Dittami S.M."/>
            <person name="Doulbeau S."/>
            <person name="Elias M."/>
            <person name="Farnham G."/>
            <person name="Gachon C.M."/>
            <person name="Gschloessl B."/>
            <person name="Heesch S."/>
            <person name="Jabbari K."/>
            <person name="Jubin C."/>
            <person name="Kawai H."/>
            <person name="Kimura K."/>
            <person name="Kloareg B."/>
            <person name="Kupper F.C."/>
            <person name="Lang D."/>
            <person name="Le Bail A."/>
            <person name="Leblanc C."/>
            <person name="Lerouge P."/>
            <person name="Lohr M."/>
            <person name="Lopez P.J."/>
            <person name="Martens C."/>
            <person name="Maumus F."/>
            <person name="Michel G."/>
            <person name="Miranda-Saavedra D."/>
            <person name="Morales J."/>
            <person name="Moreau H."/>
            <person name="Motomura T."/>
            <person name="Nagasato C."/>
            <person name="Napoli C.A."/>
            <person name="Nelson D.R."/>
            <person name="Nyvall-Collen P."/>
            <person name="Peters A.F."/>
            <person name="Pommier C."/>
            <person name="Potin P."/>
            <person name="Poulain J."/>
            <person name="Quesneville H."/>
            <person name="Read B."/>
            <person name="Rensing S.A."/>
            <person name="Ritter A."/>
            <person name="Rousvoal S."/>
            <person name="Samanta M."/>
            <person name="Samson G."/>
            <person name="Schroeder D.C."/>
            <person name="Segurens B."/>
            <person name="Strittmatter M."/>
            <person name="Tonon T."/>
            <person name="Tregear J.W."/>
            <person name="Valentin K."/>
            <person name="von Dassow P."/>
            <person name="Yamagishi T."/>
            <person name="Van de Peer Y."/>
            <person name="Wincker P."/>
        </authorList>
    </citation>
    <scope>NUCLEOTIDE SEQUENCE [LARGE SCALE GENOMIC DNA]</scope>
    <source>
        <strain evidence="4">Ec32 / CCAP1310/4</strain>
    </source>
</reference>
<proteinExistence type="predicted"/>
<sequence>MLQGESPLHATSPTLAAAAAQQEPSEAKRGPAEEQEGPQETKKEPSPPEQEGSIRSFPKVSIKVEEPLKAEDCVVAQHPRGEIGDASNEALRAEKAVMKAVAEASTESLKNTIHPQVEALWDAVKWMEDRMEAIDAERRGELEDASRTAAQNTAKVEVAKMERERIKLALEDRPVRSEFEALNDLHEGRLRTTETELRRLIAELSNRLQESDSSEDSQVGYRKMSTPTDPSLWMSPRSARRTPRSGRGRRSILMQRVRDKRESGFQKKIDQAMSISKNGEMEISAAIASIRAELAQLLLRMEEGELQKDRFVREVDDRVCEGGQEVEISLSRMKDELLEELASHQMETEKLSMQVEKAVTPEILNEALRGSDTIRDVATKAFSLEESVSSLLASLKNTEKKLVQANETSSQGISEAERRMSARIQTVANAQTAVHEQLENKMIKLKDNTADKDSLQEMRDELALRLTTLENVTTAGKQEVIDLLTSEVETISYRVLEVENLAEAVRTDLSPEIATLEEGVESVHGILKRALEDHQRILDTQDAKVATAVREQQQRREESSRRVERANLSLTLLVKKLERSLFVLSSRDLFWEEVGTKLKAHAEAFADASCRVEATSEEQDRFVLTVELQQYIAGNTQRVAKLICQKADFEVIQKLTASTNIEKGAQDWDRRVQSMRGSFLEHFVANARRYLDRKYPSHGPFGARNRDRFFVKLEQGLKVNSSVPFTLLHEV</sequence>
<keyword evidence="4" id="KW-1185">Reference proteome</keyword>
<feature type="coiled-coil region" evidence="1">
    <location>
        <begin position="388"/>
        <end position="472"/>
    </location>
</feature>
<dbReference type="Proteomes" id="UP000002630">
    <property type="component" value="Linkage Group LG06"/>
</dbReference>
<dbReference type="OMA" id="HEMSSKI"/>
<evidence type="ECO:0000256" key="2">
    <source>
        <dbReference type="SAM" id="MobiDB-lite"/>
    </source>
</evidence>
<feature type="region of interest" description="Disordered" evidence="2">
    <location>
        <begin position="206"/>
        <end position="248"/>
    </location>
</feature>
<evidence type="ECO:0000256" key="1">
    <source>
        <dbReference type="SAM" id="Coils"/>
    </source>
</evidence>
<gene>
    <name evidence="3" type="ORF">Esi_0007_0108</name>
</gene>